<dbReference type="RefSeq" id="XP_002583077.1">
    <property type="nucleotide sequence ID" value="XM_002583031.1"/>
</dbReference>
<gene>
    <name evidence="2" type="ORF">UREG_07850</name>
</gene>
<name>C4JXR2_UNCRE</name>
<dbReference type="InterPro" id="IPR024527">
    <property type="entry name" value="Eisosome1"/>
</dbReference>
<feature type="region of interest" description="Disordered" evidence="1">
    <location>
        <begin position="668"/>
        <end position="705"/>
    </location>
</feature>
<dbReference type="EMBL" id="CH476619">
    <property type="protein sequence ID" value="EEP82985.1"/>
    <property type="molecule type" value="Genomic_DNA"/>
</dbReference>
<feature type="region of interest" description="Disordered" evidence="1">
    <location>
        <begin position="481"/>
        <end position="635"/>
    </location>
</feature>
<accession>C4JXR2</accession>
<dbReference type="Pfam" id="PF12757">
    <property type="entry name" value="Eisosome1"/>
    <property type="match status" value="1"/>
</dbReference>
<dbReference type="OrthoDB" id="4070583at2759"/>
<dbReference type="InParanoid" id="C4JXR2"/>
<evidence type="ECO:0000313" key="2">
    <source>
        <dbReference type="EMBL" id="EEP82985.1"/>
    </source>
</evidence>
<dbReference type="VEuPathDB" id="FungiDB:UREG_07850"/>
<feature type="region of interest" description="Disordered" evidence="1">
    <location>
        <begin position="1"/>
        <end position="75"/>
    </location>
</feature>
<dbReference type="OMA" id="NKVETEH"/>
<dbReference type="HOGENOM" id="CLU_391376_0_0_1"/>
<dbReference type="GeneID" id="8440301"/>
<dbReference type="KEGG" id="ure:UREG_07850"/>
<reference evidence="3" key="1">
    <citation type="journal article" date="2009" name="Genome Res.">
        <title>Comparative genomic analyses of the human fungal pathogens Coccidioides and their relatives.</title>
        <authorList>
            <person name="Sharpton T.J."/>
            <person name="Stajich J.E."/>
            <person name="Rounsley S.D."/>
            <person name="Gardner M.J."/>
            <person name="Wortman J.R."/>
            <person name="Jordar V.S."/>
            <person name="Maiti R."/>
            <person name="Kodira C.D."/>
            <person name="Neafsey D.E."/>
            <person name="Zeng Q."/>
            <person name="Hung C.-Y."/>
            <person name="McMahan C."/>
            <person name="Muszewska A."/>
            <person name="Grynberg M."/>
            <person name="Mandel M.A."/>
            <person name="Kellner E.M."/>
            <person name="Barker B.M."/>
            <person name="Galgiani J.N."/>
            <person name="Orbach M.J."/>
            <person name="Kirkland T.N."/>
            <person name="Cole G.T."/>
            <person name="Henn M.R."/>
            <person name="Birren B.W."/>
            <person name="Taylor J.W."/>
        </authorList>
    </citation>
    <scope>NUCLEOTIDE SEQUENCE [LARGE SCALE GENOMIC DNA]</scope>
    <source>
        <strain evidence="3">UAMH 1704</strain>
    </source>
</reference>
<organism evidence="2 3">
    <name type="scientific">Uncinocarpus reesii (strain UAMH 1704)</name>
    <dbReference type="NCBI Taxonomy" id="336963"/>
    <lineage>
        <taxon>Eukaryota</taxon>
        <taxon>Fungi</taxon>
        <taxon>Dikarya</taxon>
        <taxon>Ascomycota</taxon>
        <taxon>Pezizomycotina</taxon>
        <taxon>Eurotiomycetes</taxon>
        <taxon>Eurotiomycetidae</taxon>
        <taxon>Onygenales</taxon>
        <taxon>Onygenaceae</taxon>
        <taxon>Uncinocarpus</taxon>
    </lineage>
</organism>
<dbReference type="AlphaFoldDB" id="C4JXR2"/>
<evidence type="ECO:0000313" key="3">
    <source>
        <dbReference type="Proteomes" id="UP000002058"/>
    </source>
</evidence>
<feature type="compositionally biased region" description="Basic and acidic residues" evidence="1">
    <location>
        <begin position="483"/>
        <end position="504"/>
    </location>
</feature>
<feature type="compositionally biased region" description="Low complexity" evidence="1">
    <location>
        <begin position="46"/>
        <end position="56"/>
    </location>
</feature>
<proteinExistence type="predicted"/>
<dbReference type="Proteomes" id="UP000002058">
    <property type="component" value="Unassembled WGS sequence"/>
</dbReference>
<protein>
    <submittedName>
        <fullName evidence="2">Uncharacterized protein</fullName>
    </submittedName>
</protein>
<evidence type="ECO:0000256" key="1">
    <source>
        <dbReference type="SAM" id="MobiDB-lite"/>
    </source>
</evidence>
<dbReference type="eggNOG" id="ENOG502S8WV">
    <property type="taxonomic scope" value="Eukaryota"/>
</dbReference>
<sequence>MSHAHFASTGVAETPVERGPSYATSAAYYVTRTTRRPLKEGEESPTATTAAAAAEAVRIQSETRKSGTGEEASPVDYELASKGAAASLRRPSDQVDMNPERFITPEEAQLSRAGSKAALRTIRDRRETLESEAVLEDIREKDRTSKMAATGAMATTHRRVDSGNVQEELPDLTNALSAASKSQQVVGEEQAVMQTVEPTFDPAKMHQVAVSKTQQNLAASFPPRGTQDETAKQDTLRAAAVTMAKQMYSLMPEAQEIAAAETSGGSNIRSQFIIGLDTGTHPKNLMLEAQKRVSLRLAQMDNEQQSTMIYHSARGSPRPPSITSFRRRLPSTSDAETSSFVRGAPRAPICTAHVREEANGVTRPPGDTALNGNLYMYSGRPSPAVLREWERKINEREMAVKAPPTWSFVPMTGTKFEDNPYVRDVARSKLQPTLDVIDDRVIERRARVIEKKLGKAHEKRYQKRQREREVETMKVHNMLLKLARKDGRSQTKKQGEDLHDEDRKKGKKKVHKAEKIPEKEDEGIDGVPADTHTAPRSRVDQDSALGPEMAAGPARKEEAEQVAPMEPVMQPNGTSRAAIPESTPQENVHQSGEPGLPGVVSQWSTSNDGEPARPVEPEQQTPIPPKQAKRTSNRFSLKTIFSRTTVRDTGKQGAFVVQKRTTAVARDGIENGASAAPMPAQPVVASLPEPQPGIVPRSSKFQEDL</sequence>
<keyword evidence="3" id="KW-1185">Reference proteome</keyword>